<dbReference type="InterPro" id="IPR038636">
    <property type="entry name" value="Wzi_sf"/>
</dbReference>
<keyword evidence="2" id="KW-1185">Reference proteome</keyword>
<name>A0A2S7ILP5_9BACT</name>
<dbReference type="EMBL" id="PTRA01000001">
    <property type="protein sequence ID" value="PQA58642.1"/>
    <property type="molecule type" value="Genomic_DNA"/>
</dbReference>
<gene>
    <name evidence="1" type="ORF">C5O19_02980</name>
</gene>
<organism evidence="1 2">
    <name type="scientific">Siphonobacter curvatus</name>
    <dbReference type="NCBI Taxonomy" id="2094562"/>
    <lineage>
        <taxon>Bacteria</taxon>
        <taxon>Pseudomonadati</taxon>
        <taxon>Bacteroidota</taxon>
        <taxon>Cytophagia</taxon>
        <taxon>Cytophagales</taxon>
        <taxon>Cytophagaceae</taxon>
        <taxon>Siphonobacter</taxon>
    </lineage>
</organism>
<proteinExistence type="predicted"/>
<reference evidence="2" key="1">
    <citation type="submission" date="2018-02" db="EMBL/GenBank/DDBJ databases">
        <title>Genome sequencing of Solimonas sp. HR-BB.</title>
        <authorList>
            <person name="Lee Y."/>
            <person name="Jeon C.O."/>
        </authorList>
    </citation>
    <scope>NUCLEOTIDE SEQUENCE [LARGE SCALE GENOMIC DNA]</scope>
    <source>
        <strain evidence="2">HR-U</strain>
    </source>
</reference>
<evidence type="ECO:0000313" key="2">
    <source>
        <dbReference type="Proteomes" id="UP000239590"/>
    </source>
</evidence>
<dbReference type="Proteomes" id="UP000239590">
    <property type="component" value="Unassembled WGS sequence"/>
</dbReference>
<comment type="caution">
    <text evidence="1">The sequence shown here is derived from an EMBL/GenBank/DDBJ whole genome shotgun (WGS) entry which is preliminary data.</text>
</comment>
<evidence type="ECO:0000313" key="1">
    <source>
        <dbReference type="EMBL" id="PQA58642.1"/>
    </source>
</evidence>
<dbReference type="Gene3D" id="2.40.160.130">
    <property type="entry name" value="Capsule assembly protein Wzi"/>
    <property type="match status" value="1"/>
</dbReference>
<dbReference type="AlphaFoldDB" id="A0A2S7ILP5"/>
<accession>A0A2S7ILP5</accession>
<protein>
    <submittedName>
        <fullName evidence="1">Uncharacterized protein</fullName>
    </submittedName>
</protein>
<sequence>MYLKSHWSALELYTGKRKETFGLADSTLGVGPYSWSGNAMPVPKVQIGFPNWTPLLNDRLAFQAIWAHGWLDDRTAFVRRTYLHQKTFYARLGYRFFSSFLRHQSSGTVGRLCSQSAYGPFTHANGVFSTRRLPSQRRIRFLERGNGWAREKDRLQSV</sequence>